<evidence type="ECO:0000313" key="1">
    <source>
        <dbReference type="EMBL" id="KAG9339628.1"/>
    </source>
</evidence>
<gene>
    <name evidence="1" type="ORF">JZ751_023519</name>
</gene>
<dbReference type="OrthoDB" id="10017343at2759"/>
<accession>A0A8T2NPZ0</accession>
<reference evidence="1" key="1">
    <citation type="thesis" date="2021" institute="BYU ScholarsArchive" country="Provo, UT, USA">
        <title>Applications of and Algorithms for Genome Assembly and Genomic Analyses with an Emphasis on Marine Teleosts.</title>
        <authorList>
            <person name="Pickett B.D."/>
        </authorList>
    </citation>
    <scope>NUCLEOTIDE SEQUENCE</scope>
    <source>
        <strain evidence="1">HI-2016</strain>
    </source>
</reference>
<dbReference type="AlphaFoldDB" id="A0A8T2NPZ0"/>
<proteinExistence type="predicted"/>
<name>A0A8T2NPZ0_9TELE</name>
<protein>
    <submittedName>
        <fullName evidence="1">Uncharacterized protein</fullName>
    </submittedName>
</protein>
<keyword evidence="2" id="KW-1185">Reference proteome</keyword>
<dbReference type="Proteomes" id="UP000824540">
    <property type="component" value="Unassembled WGS sequence"/>
</dbReference>
<comment type="caution">
    <text evidence="1">The sequence shown here is derived from an EMBL/GenBank/DDBJ whole genome shotgun (WGS) entry which is preliminary data.</text>
</comment>
<evidence type="ECO:0000313" key="2">
    <source>
        <dbReference type="Proteomes" id="UP000824540"/>
    </source>
</evidence>
<organism evidence="1 2">
    <name type="scientific">Albula glossodonta</name>
    <name type="common">roundjaw bonefish</name>
    <dbReference type="NCBI Taxonomy" id="121402"/>
    <lineage>
        <taxon>Eukaryota</taxon>
        <taxon>Metazoa</taxon>
        <taxon>Chordata</taxon>
        <taxon>Craniata</taxon>
        <taxon>Vertebrata</taxon>
        <taxon>Euteleostomi</taxon>
        <taxon>Actinopterygii</taxon>
        <taxon>Neopterygii</taxon>
        <taxon>Teleostei</taxon>
        <taxon>Albuliformes</taxon>
        <taxon>Albulidae</taxon>
        <taxon>Albula</taxon>
    </lineage>
</organism>
<sequence length="155" mass="17330">MYCPINRGFVSDGLKLDTLSQNAANELHRPEKRCTDAIDSCPKKQLSAVCQFIKNKSAMLDEMRESFQERAQELALSLSDSLETKAKNRWDTGIQRLEALCNGRPPSHRPRPVTVTTRARTAPEALSRPCEDGVWCVALSAQASFLSKAHFHESL</sequence>
<dbReference type="InterPro" id="IPR031526">
    <property type="entry name" value="DUF4698"/>
</dbReference>
<dbReference type="Pfam" id="PF15769">
    <property type="entry name" value="DUF4698"/>
    <property type="match status" value="1"/>
</dbReference>
<dbReference type="EMBL" id="JAFBMS010000052">
    <property type="protein sequence ID" value="KAG9339628.1"/>
    <property type="molecule type" value="Genomic_DNA"/>
</dbReference>